<proteinExistence type="predicted"/>
<name>A0A6H9YPA3_9ACTN</name>
<feature type="transmembrane region" description="Helical" evidence="1">
    <location>
        <begin position="144"/>
        <end position="169"/>
    </location>
</feature>
<protein>
    <submittedName>
        <fullName evidence="2">Uncharacterized protein</fullName>
    </submittedName>
</protein>
<evidence type="ECO:0000313" key="2">
    <source>
        <dbReference type="EMBL" id="KAB2345267.1"/>
    </source>
</evidence>
<dbReference type="RefSeq" id="WP_151564978.1">
    <property type="nucleotide sequence ID" value="NZ_WBMT01000014.1"/>
</dbReference>
<keyword evidence="1" id="KW-1133">Transmembrane helix</keyword>
<feature type="transmembrane region" description="Helical" evidence="1">
    <location>
        <begin position="120"/>
        <end position="138"/>
    </location>
</feature>
<dbReference type="Proteomes" id="UP000468735">
    <property type="component" value="Unassembled WGS sequence"/>
</dbReference>
<dbReference type="OrthoDB" id="4331436at2"/>
<feature type="transmembrane region" description="Helical" evidence="1">
    <location>
        <begin position="33"/>
        <end position="51"/>
    </location>
</feature>
<gene>
    <name evidence="2" type="ORF">F8566_28840</name>
</gene>
<evidence type="ECO:0000256" key="1">
    <source>
        <dbReference type="SAM" id="Phobius"/>
    </source>
</evidence>
<feature type="transmembrane region" description="Helical" evidence="1">
    <location>
        <begin position="95"/>
        <end position="113"/>
    </location>
</feature>
<feature type="transmembrane region" description="Helical" evidence="1">
    <location>
        <begin position="72"/>
        <end position="89"/>
    </location>
</feature>
<keyword evidence="1" id="KW-0472">Membrane</keyword>
<organism evidence="2 3">
    <name type="scientific">Actinomadura rudentiformis</name>
    <dbReference type="NCBI Taxonomy" id="359158"/>
    <lineage>
        <taxon>Bacteria</taxon>
        <taxon>Bacillati</taxon>
        <taxon>Actinomycetota</taxon>
        <taxon>Actinomycetes</taxon>
        <taxon>Streptosporangiales</taxon>
        <taxon>Thermomonosporaceae</taxon>
        <taxon>Actinomadura</taxon>
    </lineage>
</organism>
<sequence>MFKSGVGFLALFGLGWWLLGSSAFDGLMRQVLVVVGCAVTVGLMLAARRFLPSSAGGPLPVGRRRRFNQINGLQWLLIIAIAAVCRHVGVPVLIPPLIAVVVGLHFLPLAVVFEQPRLRVPAALLIASGAAGMTVWLTNGPDETVRLVVGLISALSLWGMAIWTVAGAASASTSSWKGSSGSGVRS</sequence>
<keyword evidence="1" id="KW-0812">Transmembrane</keyword>
<keyword evidence="3" id="KW-1185">Reference proteome</keyword>
<comment type="caution">
    <text evidence="2">The sequence shown here is derived from an EMBL/GenBank/DDBJ whole genome shotgun (WGS) entry which is preliminary data.</text>
</comment>
<accession>A0A6H9YPA3</accession>
<reference evidence="2 3" key="1">
    <citation type="submission" date="2019-09" db="EMBL/GenBank/DDBJ databases">
        <title>Actinomadura physcomitrii sp. nov., a novel actinomycete isolated from moss [Physcomitrium sphaericum (Ludw) Fuernr].</title>
        <authorList>
            <person name="Zhuang X."/>
            <person name="Liu C."/>
        </authorList>
    </citation>
    <scope>NUCLEOTIDE SEQUENCE [LARGE SCALE GENOMIC DNA]</scope>
    <source>
        <strain evidence="2 3">HMC1</strain>
    </source>
</reference>
<dbReference type="AlphaFoldDB" id="A0A6H9YPA3"/>
<evidence type="ECO:0000313" key="3">
    <source>
        <dbReference type="Proteomes" id="UP000468735"/>
    </source>
</evidence>
<dbReference type="EMBL" id="WBMT01000014">
    <property type="protein sequence ID" value="KAB2345267.1"/>
    <property type="molecule type" value="Genomic_DNA"/>
</dbReference>